<evidence type="ECO:0000259" key="1">
    <source>
        <dbReference type="Pfam" id="PF00501"/>
    </source>
</evidence>
<dbReference type="GO" id="GO:0031956">
    <property type="term" value="F:medium-chain fatty acid-CoA ligase activity"/>
    <property type="evidence" value="ECO:0007669"/>
    <property type="project" value="TreeGrafter"/>
</dbReference>
<keyword evidence="4" id="KW-1185">Reference proteome</keyword>
<dbReference type="Gene3D" id="3.40.50.12780">
    <property type="entry name" value="N-terminal domain of ligase-like"/>
    <property type="match status" value="1"/>
</dbReference>
<dbReference type="CDD" id="cd04433">
    <property type="entry name" value="AFD_class_I"/>
    <property type="match status" value="1"/>
</dbReference>
<dbReference type="InterPro" id="IPR025110">
    <property type="entry name" value="AMP-bd_C"/>
</dbReference>
<dbReference type="Proteomes" id="UP000570678">
    <property type="component" value="Unassembled WGS sequence"/>
</dbReference>
<dbReference type="PANTHER" id="PTHR43201:SF32">
    <property type="entry name" value="2-SUCCINYLBENZOATE--COA LIGASE, CHLOROPLASTIC_PEROXISOMAL"/>
    <property type="match status" value="1"/>
</dbReference>
<evidence type="ECO:0000259" key="2">
    <source>
        <dbReference type="Pfam" id="PF13193"/>
    </source>
</evidence>
<name>A0A846YT96_9NOCA</name>
<dbReference type="InterPro" id="IPR045851">
    <property type="entry name" value="AMP-bd_C_sf"/>
</dbReference>
<dbReference type="Pfam" id="PF00501">
    <property type="entry name" value="AMP-binding"/>
    <property type="match status" value="1"/>
</dbReference>
<gene>
    <name evidence="3" type="ORF">HGA15_31005</name>
</gene>
<dbReference type="Gene3D" id="3.30.300.30">
    <property type="match status" value="1"/>
</dbReference>
<protein>
    <submittedName>
        <fullName evidence="3">Acyl--CoA ligase</fullName>
    </submittedName>
</protein>
<accession>A0A846YT96</accession>
<sequence length="493" mass="53244">MYEDYQPSPLQTWTQRVLGHLRQDPERTALVEATPDGPRTWSRARFSTMISGGAELLLRESPTPGDLVPALLTTRPNSIALLVAGAITNRPLAPLAPRMTEPELLACLNRLTGDLLVTEPDYAELATRLGAETGKRVIVIDGELAGNGRLEPNTDPDRVVLAMHTSGTTGLPKRVGVADFALGRRADVNGYLLGLRPGDRVVTTSLFHHVGGLGNIAVALGNGVSLAVFPAFSVEAWKALDAARPTHAVTIPPVFEMLLSADALASSSLRVLGYGGAPIHPETMRRIQLVMPDAEFVNLFGQTEGSPVAVLTPEDHRLAAGARPELLKSVGRAAPGVELRIHEPDEEGVGEVWAKCPHSFLVDTQGWQRTGDLGRIDDDGYLYLVGRRGDKIIRGGENVYPLEVEQVLLTHPQVREAIVVGVPDRRLGETIKAYIVADDAEPDPETLRAYTRARLAGFKVPVAWEFIADMPRNPNGKILRRVLAERAAAEVAG</sequence>
<dbReference type="InterPro" id="IPR000873">
    <property type="entry name" value="AMP-dep_synth/lig_dom"/>
</dbReference>
<dbReference type="EMBL" id="JAAXOT010000023">
    <property type="protein sequence ID" value="NKY60492.1"/>
    <property type="molecule type" value="Genomic_DNA"/>
</dbReference>
<evidence type="ECO:0000313" key="4">
    <source>
        <dbReference type="Proteomes" id="UP000570678"/>
    </source>
</evidence>
<dbReference type="RefSeq" id="WP_062980044.1">
    <property type="nucleotide sequence ID" value="NZ_JAAXOT010000023.1"/>
</dbReference>
<comment type="caution">
    <text evidence="3">The sequence shown here is derived from an EMBL/GenBank/DDBJ whole genome shotgun (WGS) entry which is preliminary data.</text>
</comment>
<dbReference type="SUPFAM" id="SSF56801">
    <property type="entry name" value="Acetyl-CoA synthetase-like"/>
    <property type="match status" value="1"/>
</dbReference>
<proteinExistence type="predicted"/>
<reference evidence="3 4" key="1">
    <citation type="submission" date="2020-04" db="EMBL/GenBank/DDBJ databases">
        <title>MicrobeNet Type strains.</title>
        <authorList>
            <person name="Nicholson A.C."/>
        </authorList>
    </citation>
    <scope>NUCLEOTIDE SEQUENCE [LARGE SCALE GENOMIC DNA]</scope>
    <source>
        <strain evidence="3 4">JCM 3332</strain>
    </source>
</reference>
<dbReference type="AlphaFoldDB" id="A0A846YT96"/>
<dbReference type="GO" id="GO:0006631">
    <property type="term" value="P:fatty acid metabolic process"/>
    <property type="evidence" value="ECO:0007669"/>
    <property type="project" value="TreeGrafter"/>
</dbReference>
<dbReference type="Pfam" id="PF13193">
    <property type="entry name" value="AMP-binding_C"/>
    <property type="match status" value="1"/>
</dbReference>
<organism evidence="3 4">
    <name type="scientific">Nocardia flavorosea</name>
    <dbReference type="NCBI Taxonomy" id="53429"/>
    <lineage>
        <taxon>Bacteria</taxon>
        <taxon>Bacillati</taxon>
        <taxon>Actinomycetota</taxon>
        <taxon>Actinomycetes</taxon>
        <taxon>Mycobacteriales</taxon>
        <taxon>Nocardiaceae</taxon>
        <taxon>Nocardia</taxon>
    </lineage>
</organism>
<keyword evidence="3" id="KW-0436">Ligase</keyword>
<feature type="domain" description="AMP-dependent synthetase/ligase" evidence="1">
    <location>
        <begin position="22"/>
        <end position="358"/>
    </location>
</feature>
<evidence type="ECO:0000313" key="3">
    <source>
        <dbReference type="EMBL" id="NKY60492.1"/>
    </source>
</evidence>
<dbReference type="PANTHER" id="PTHR43201">
    <property type="entry name" value="ACYL-COA SYNTHETASE"/>
    <property type="match status" value="1"/>
</dbReference>
<feature type="domain" description="AMP-binding enzyme C-terminal" evidence="2">
    <location>
        <begin position="403"/>
        <end position="477"/>
    </location>
</feature>
<dbReference type="InterPro" id="IPR042099">
    <property type="entry name" value="ANL_N_sf"/>
</dbReference>